<dbReference type="KEGG" id="vg:29059402"/>
<evidence type="ECO:0000313" key="1">
    <source>
        <dbReference type="EMBL" id="ANM46654.1"/>
    </source>
</evidence>
<dbReference type="Proteomes" id="UP000203816">
    <property type="component" value="Segment"/>
</dbReference>
<organism evidence="1 2">
    <name type="scientific">Morganella phage vB_MmoM_MP1</name>
    <dbReference type="NCBI Taxonomy" id="1852628"/>
    <lineage>
        <taxon>Viruses</taxon>
        <taxon>Duplodnaviria</taxon>
        <taxon>Heunggongvirae</taxon>
        <taxon>Uroviricota</taxon>
        <taxon>Caudoviricetes</taxon>
        <taxon>Pantevenvirales</taxon>
        <taxon>Straboviridae</taxon>
        <taxon>Gualtarvirus</taxon>
        <taxon>Gualtarvirus mp1</taxon>
    </lineage>
</organism>
<protein>
    <submittedName>
        <fullName evidence="1">Uncharacterized protein</fullName>
    </submittedName>
</protein>
<keyword evidence="2" id="KW-1185">Reference proteome</keyword>
<proteinExistence type="predicted"/>
<gene>
    <name evidence="1" type="ORF">MP1_gp0263</name>
</gene>
<sequence>MIIKKYIIYGITLDDMAYMRIMVKSGRISHDLAMHQLGRRYTKRNSISFLKDIVENG</sequence>
<dbReference type="GeneID" id="29059402"/>
<accession>A0A192YAB5</accession>
<name>A0A192YAB5_9CAUD</name>
<reference evidence="1 2" key="1">
    <citation type="submission" date="2016-04" db="EMBL/GenBank/DDBJ databases">
        <title>Comparative genomics of Morganella phages MP1 and MP2 define new clades among the T4 and T7-like Viruses.</title>
        <authorList>
            <person name="Pinto G."/>
            <person name="Oliveira A."/>
            <person name="Malgorzata L."/>
            <person name="Kropinski A."/>
            <person name="Azeredo J."/>
        </authorList>
    </citation>
    <scope>NUCLEOTIDE SEQUENCE [LARGE SCALE GENOMIC DNA]</scope>
</reference>
<evidence type="ECO:0000313" key="2">
    <source>
        <dbReference type="Proteomes" id="UP000203816"/>
    </source>
</evidence>
<dbReference type="EMBL" id="KX078569">
    <property type="protein sequence ID" value="ANM46654.1"/>
    <property type="molecule type" value="Genomic_DNA"/>
</dbReference>
<dbReference type="RefSeq" id="YP_009280121.1">
    <property type="nucleotide sequence ID" value="NC_031020.1"/>
</dbReference>